<comment type="pathway">
    <text evidence="2">Glycan metabolism; N-glycan degradation.</text>
</comment>
<sequence length="887" mass="99535">MDISLSGLSWELKGYWPYVPIKEKSMETGQTLQGVTDWIPAKVPGGVHCDLWRAGLIEDPYFGQNSLKCEWVENRWWMYRTAFPGTLDGTDLTKERAILIFQGLDYEAEVFFNDESCGSHTGMYTPFEVDLTGKIRDENRLVVLLKGVPQEMGQIGFTSRTFTQKSRFNYKWDFSTRLVNIGIWQDVKLHLRKEAELSELHIDTDFADGKGKIFVSALAEDFRKESGRGERKQDLAVKLTVEGPYLCESEDVAALKGMARDGQKARAAAGGEKPSVRVSLTVPVKDGRIDETLELNAPALWNPNGCGLPWLYGVRMELTEGTAAGGRVLDSMEKKTGIRSLAMAQNEGAPEGALPYTFVVNGRKIYIKGVNMTPLDHLYGTVTKEQYSHLVTAMVNAGVNLVRVWGGGLIEKEEFYDLCDENGILIWQEFIQSSSGIDNLPSRRPEFLRLLEETSVWAVKEKRNHVSLAVYSGGNELMDAPDRPCGLENETIAMLLEIVRRYDGRRPFLPTSASGPREYITREKGVSHDVHGNWRYEGNPGHYELYGQSDNLFHSEFGMDAVSCVKSLRKFLPERSLRPTPMTGDLTWQHHGEWWGTYYRDCGIFGPIEKTPENLELFARCSQYMQSEGLRFILEADRKRAFHNSGVIIWQLNEPWPNASCTNLIDWYQEPKTAYYQTKRAYEPRHVSLDYRSLTLSGKTSMDVYVENDEAAFSGRIRALVRTLSGETLQEETLFLQVPENGSVCAGRVTVEPREGEELIFITLLLEADGETVSENTYLFGTKEQEVLSPLRKTPGRVELVRYSAGELAGGRMALSATVRNAGTRAVLDAGAELAGEGYALLGGDNDRVLFPGEERTFHFLAIPKRCGGFSQAQNSGGAPALKLHWL</sequence>
<dbReference type="SUPFAM" id="SSF49785">
    <property type="entry name" value="Galactose-binding domain-like"/>
    <property type="match status" value="1"/>
</dbReference>
<evidence type="ECO:0000256" key="3">
    <source>
        <dbReference type="ARBA" id="ARBA00007401"/>
    </source>
</evidence>
<dbReference type="Pfam" id="PF22666">
    <property type="entry name" value="Glyco_hydro_2_N2"/>
    <property type="match status" value="1"/>
</dbReference>
<reference evidence="11" key="2">
    <citation type="submission" date="2021-04" db="EMBL/GenBank/DDBJ databases">
        <authorList>
            <person name="Gilroy R."/>
        </authorList>
    </citation>
    <scope>NUCLEOTIDE SEQUENCE</scope>
    <source>
        <strain evidence="11">USAMLcec3-2134</strain>
    </source>
</reference>
<proteinExistence type="inferred from homology"/>
<comment type="caution">
    <text evidence="11">The sequence shown here is derived from an EMBL/GenBank/DDBJ whole genome shotgun (WGS) entry which is preliminary data.</text>
</comment>
<dbReference type="AlphaFoldDB" id="A0A9D2MPH8"/>
<name>A0A9D2MPH8_9FIRM</name>
<dbReference type="Gene3D" id="2.60.120.260">
    <property type="entry name" value="Galactose-binding domain-like"/>
    <property type="match status" value="1"/>
</dbReference>
<keyword evidence="5" id="KW-0732">Signal</keyword>
<evidence type="ECO:0000256" key="7">
    <source>
        <dbReference type="ARBA" id="ARBA00023295"/>
    </source>
</evidence>
<accession>A0A9D2MPH8</accession>
<protein>
    <recommendedName>
        <fullName evidence="4">beta-mannosidase</fullName>
        <ecNumber evidence="4">3.2.1.25</ecNumber>
    </recommendedName>
</protein>
<comment type="similarity">
    <text evidence="3">Belongs to the glycosyl hydrolase 2 family.</text>
</comment>
<dbReference type="InterPro" id="IPR041447">
    <property type="entry name" value="Mannosidase_ig"/>
</dbReference>
<evidence type="ECO:0000256" key="6">
    <source>
        <dbReference type="ARBA" id="ARBA00022801"/>
    </source>
</evidence>
<evidence type="ECO:0000256" key="4">
    <source>
        <dbReference type="ARBA" id="ARBA00012754"/>
    </source>
</evidence>
<evidence type="ECO:0000313" key="12">
    <source>
        <dbReference type="Proteomes" id="UP000886883"/>
    </source>
</evidence>
<dbReference type="InterPro" id="IPR036156">
    <property type="entry name" value="Beta-gal/glucu_dom_sf"/>
</dbReference>
<dbReference type="Pfam" id="PF17786">
    <property type="entry name" value="Mannosidase_ig"/>
    <property type="match status" value="1"/>
</dbReference>
<dbReference type="Gene3D" id="3.20.20.80">
    <property type="entry name" value="Glycosidases"/>
    <property type="match status" value="1"/>
</dbReference>
<dbReference type="GO" id="GO:0006516">
    <property type="term" value="P:glycoprotein catabolic process"/>
    <property type="evidence" value="ECO:0007669"/>
    <property type="project" value="TreeGrafter"/>
</dbReference>
<dbReference type="EMBL" id="DWXE01000001">
    <property type="protein sequence ID" value="HJB89847.1"/>
    <property type="molecule type" value="Genomic_DNA"/>
</dbReference>
<feature type="domain" description="Mannosidase Ig/CBM-like" evidence="9">
    <location>
        <begin position="701"/>
        <end position="780"/>
    </location>
</feature>
<dbReference type="Gene3D" id="2.60.40.10">
    <property type="entry name" value="Immunoglobulins"/>
    <property type="match status" value="1"/>
</dbReference>
<dbReference type="PANTHER" id="PTHR43730">
    <property type="entry name" value="BETA-MANNOSIDASE"/>
    <property type="match status" value="1"/>
</dbReference>
<dbReference type="Pfam" id="PF02836">
    <property type="entry name" value="Glyco_hydro_2_C"/>
    <property type="match status" value="1"/>
</dbReference>
<dbReference type="InterPro" id="IPR006103">
    <property type="entry name" value="Glyco_hydro_2_cat"/>
</dbReference>
<feature type="domain" description="Glycoside hydrolase family 2 catalytic" evidence="8">
    <location>
        <begin position="357"/>
        <end position="507"/>
    </location>
</feature>
<dbReference type="InterPro" id="IPR008979">
    <property type="entry name" value="Galactose-bd-like_sf"/>
</dbReference>
<dbReference type="SUPFAM" id="SSF49303">
    <property type="entry name" value="beta-Galactosidase/glucuronidase domain"/>
    <property type="match status" value="1"/>
</dbReference>
<keyword evidence="6" id="KW-0378">Hydrolase</keyword>
<dbReference type="GO" id="GO:0005975">
    <property type="term" value="P:carbohydrate metabolic process"/>
    <property type="evidence" value="ECO:0007669"/>
    <property type="project" value="InterPro"/>
</dbReference>
<evidence type="ECO:0000259" key="9">
    <source>
        <dbReference type="Pfam" id="PF17786"/>
    </source>
</evidence>
<dbReference type="PANTHER" id="PTHR43730:SF1">
    <property type="entry name" value="BETA-MANNOSIDASE"/>
    <property type="match status" value="1"/>
</dbReference>
<dbReference type="InterPro" id="IPR017853">
    <property type="entry name" value="GH"/>
</dbReference>
<feature type="domain" description="Beta-mannosidase-like galactose-binding" evidence="10">
    <location>
        <begin position="36"/>
        <end position="185"/>
    </location>
</feature>
<dbReference type="InterPro" id="IPR013783">
    <property type="entry name" value="Ig-like_fold"/>
</dbReference>
<dbReference type="InterPro" id="IPR050887">
    <property type="entry name" value="Beta-mannosidase_GH2"/>
</dbReference>
<dbReference type="SUPFAM" id="SSF51445">
    <property type="entry name" value="(Trans)glycosidases"/>
    <property type="match status" value="1"/>
</dbReference>
<evidence type="ECO:0000256" key="5">
    <source>
        <dbReference type="ARBA" id="ARBA00022729"/>
    </source>
</evidence>
<reference evidence="11" key="1">
    <citation type="journal article" date="2021" name="PeerJ">
        <title>Extensive microbial diversity within the chicken gut microbiome revealed by metagenomics and culture.</title>
        <authorList>
            <person name="Gilroy R."/>
            <person name="Ravi A."/>
            <person name="Getino M."/>
            <person name="Pursley I."/>
            <person name="Horton D.L."/>
            <person name="Alikhan N.F."/>
            <person name="Baker D."/>
            <person name="Gharbi K."/>
            <person name="Hall N."/>
            <person name="Watson M."/>
            <person name="Adriaenssens E.M."/>
            <person name="Foster-Nyarko E."/>
            <person name="Jarju S."/>
            <person name="Secka A."/>
            <person name="Antonio M."/>
            <person name="Oren A."/>
            <person name="Chaudhuri R.R."/>
            <person name="La Ragione R."/>
            <person name="Hildebrand F."/>
            <person name="Pallen M.J."/>
        </authorList>
    </citation>
    <scope>NUCLEOTIDE SEQUENCE</scope>
    <source>
        <strain evidence="11">USAMLcec3-2134</strain>
    </source>
</reference>
<comment type="catalytic activity">
    <reaction evidence="1">
        <text>Hydrolysis of terminal, non-reducing beta-D-mannose residues in beta-D-mannosides.</text>
        <dbReference type="EC" id="3.2.1.25"/>
    </reaction>
</comment>
<dbReference type="Proteomes" id="UP000886883">
    <property type="component" value="Unassembled WGS sequence"/>
</dbReference>
<evidence type="ECO:0000256" key="2">
    <source>
        <dbReference type="ARBA" id="ARBA00004740"/>
    </source>
</evidence>
<dbReference type="EC" id="3.2.1.25" evidence="4"/>
<organism evidence="11 12">
    <name type="scientific">Candidatus Eisenbergiella merdigallinarum</name>
    <dbReference type="NCBI Taxonomy" id="2838552"/>
    <lineage>
        <taxon>Bacteria</taxon>
        <taxon>Bacillati</taxon>
        <taxon>Bacillota</taxon>
        <taxon>Clostridia</taxon>
        <taxon>Lachnospirales</taxon>
        <taxon>Lachnospiraceae</taxon>
        <taxon>Eisenbergiella</taxon>
    </lineage>
</organism>
<evidence type="ECO:0000313" key="11">
    <source>
        <dbReference type="EMBL" id="HJB89847.1"/>
    </source>
</evidence>
<evidence type="ECO:0000259" key="10">
    <source>
        <dbReference type="Pfam" id="PF22666"/>
    </source>
</evidence>
<evidence type="ECO:0000256" key="1">
    <source>
        <dbReference type="ARBA" id="ARBA00000829"/>
    </source>
</evidence>
<keyword evidence="7" id="KW-0326">Glycosidase</keyword>
<dbReference type="GO" id="GO:0004567">
    <property type="term" value="F:beta-mannosidase activity"/>
    <property type="evidence" value="ECO:0007669"/>
    <property type="project" value="UniProtKB-EC"/>
</dbReference>
<gene>
    <name evidence="11" type="ORF">H9763_00065</name>
</gene>
<evidence type="ECO:0000259" key="8">
    <source>
        <dbReference type="Pfam" id="PF02836"/>
    </source>
</evidence>
<dbReference type="InterPro" id="IPR054593">
    <property type="entry name" value="Beta-mannosidase-like_N2"/>
</dbReference>